<dbReference type="InterPro" id="IPR036388">
    <property type="entry name" value="WH-like_DNA-bd_sf"/>
</dbReference>
<dbReference type="InterPro" id="IPR050707">
    <property type="entry name" value="HTH_MetabolicPath_Reg"/>
</dbReference>
<dbReference type="CDD" id="cd00090">
    <property type="entry name" value="HTH_ARSR"/>
    <property type="match status" value="1"/>
</dbReference>
<dbReference type="RefSeq" id="WP_169418873.1">
    <property type="nucleotide sequence ID" value="NZ_JABBFX010000001.1"/>
</dbReference>
<dbReference type="Pfam" id="PF09339">
    <property type="entry name" value="HTH_IclR"/>
    <property type="match status" value="1"/>
</dbReference>
<keyword evidence="2" id="KW-0238">DNA-binding</keyword>
<keyword evidence="7" id="KW-1185">Reference proteome</keyword>
<protein>
    <submittedName>
        <fullName evidence="6">IclR family transcriptional regulator</fullName>
    </submittedName>
</protein>
<evidence type="ECO:0000313" key="7">
    <source>
        <dbReference type="Proteomes" id="UP000541185"/>
    </source>
</evidence>
<dbReference type="GO" id="GO:0003677">
    <property type="term" value="F:DNA binding"/>
    <property type="evidence" value="ECO:0007669"/>
    <property type="project" value="UniProtKB-KW"/>
</dbReference>
<dbReference type="Pfam" id="PF01614">
    <property type="entry name" value="IclR_C"/>
    <property type="match status" value="1"/>
</dbReference>
<dbReference type="Proteomes" id="UP000541185">
    <property type="component" value="Unassembled WGS sequence"/>
</dbReference>
<reference evidence="6 7" key="1">
    <citation type="submission" date="2020-04" db="EMBL/GenBank/DDBJ databases">
        <title>Ramlibacter sp. G-1-2-2 isolated from soil.</title>
        <authorList>
            <person name="Dahal R.H."/>
        </authorList>
    </citation>
    <scope>NUCLEOTIDE SEQUENCE [LARGE SCALE GENOMIC DNA]</scope>
    <source>
        <strain evidence="6 7">G-1-2-2</strain>
    </source>
</reference>
<sequence length="269" mass="28998">MSAIILRSFRILEELSNYPKGRTLSELAAAVDIPLSATHRLLADLMQAGYVRKDDRHDDFLLTMQVVSLGLRFLSASGVVDVAQPTLERLAAKSGELVRLAVVDQDQLVYVAKAQGATQGLRYDPEMGRPVRLSCSAAGLVWLATKSDDEAIRLVTKQGMGNPADFGPAAPTSIMELMAQVQAARKRKFATTVNVFLPAMSSMATLVRDPRGDVIAALIVAGPMTRLTQGRMDSLGDALLAAADELGRNSNVSPVFQRRPDQPAPQLSK</sequence>
<dbReference type="Gene3D" id="1.10.10.10">
    <property type="entry name" value="Winged helix-like DNA-binding domain superfamily/Winged helix DNA-binding domain"/>
    <property type="match status" value="1"/>
</dbReference>
<evidence type="ECO:0000259" key="5">
    <source>
        <dbReference type="PROSITE" id="PS51078"/>
    </source>
</evidence>
<gene>
    <name evidence="6" type="ORF">HHL11_13490</name>
</gene>
<comment type="caution">
    <text evidence="6">The sequence shown here is derived from an EMBL/GenBank/DDBJ whole genome shotgun (WGS) entry which is preliminary data.</text>
</comment>
<feature type="domain" description="IclR-ED" evidence="5">
    <location>
        <begin position="65"/>
        <end position="252"/>
    </location>
</feature>
<dbReference type="InterPro" id="IPR005471">
    <property type="entry name" value="Tscrpt_reg_IclR_N"/>
</dbReference>
<keyword evidence="1" id="KW-0805">Transcription regulation</keyword>
<dbReference type="PROSITE" id="PS51077">
    <property type="entry name" value="HTH_ICLR"/>
    <property type="match status" value="1"/>
</dbReference>
<accession>A0A848H2R7</accession>
<dbReference type="InterPro" id="IPR029016">
    <property type="entry name" value="GAF-like_dom_sf"/>
</dbReference>
<dbReference type="GO" id="GO:0045892">
    <property type="term" value="P:negative regulation of DNA-templated transcription"/>
    <property type="evidence" value="ECO:0007669"/>
    <property type="project" value="TreeGrafter"/>
</dbReference>
<evidence type="ECO:0000256" key="1">
    <source>
        <dbReference type="ARBA" id="ARBA00023015"/>
    </source>
</evidence>
<proteinExistence type="predicted"/>
<dbReference type="EMBL" id="JABBFX010000001">
    <property type="protein sequence ID" value="NML44767.1"/>
    <property type="molecule type" value="Genomic_DNA"/>
</dbReference>
<dbReference type="PANTHER" id="PTHR30136:SF35">
    <property type="entry name" value="HTH-TYPE TRANSCRIPTIONAL REGULATOR RV1719"/>
    <property type="match status" value="1"/>
</dbReference>
<dbReference type="PROSITE" id="PS51078">
    <property type="entry name" value="ICLR_ED"/>
    <property type="match status" value="1"/>
</dbReference>
<dbReference type="SUPFAM" id="SSF55781">
    <property type="entry name" value="GAF domain-like"/>
    <property type="match status" value="1"/>
</dbReference>
<dbReference type="Gene3D" id="3.30.450.40">
    <property type="match status" value="1"/>
</dbReference>
<dbReference type="PANTHER" id="PTHR30136">
    <property type="entry name" value="HELIX-TURN-HELIX TRANSCRIPTIONAL REGULATOR, ICLR FAMILY"/>
    <property type="match status" value="1"/>
</dbReference>
<dbReference type="InterPro" id="IPR014757">
    <property type="entry name" value="Tscrpt_reg_IclR_C"/>
</dbReference>
<evidence type="ECO:0000259" key="4">
    <source>
        <dbReference type="PROSITE" id="PS51077"/>
    </source>
</evidence>
<name>A0A848H2R7_9BURK</name>
<keyword evidence="3" id="KW-0804">Transcription</keyword>
<evidence type="ECO:0000256" key="2">
    <source>
        <dbReference type="ARBA" id="ARBA00023125"/>
    </source>
</evidence>
<feature type="domain" description="HTH iclR-type" evidence="4">
    <location>
        <begin position="2"/>
        <end position="64"/>
    </location>
</feature>
<evidence type="ECO:0000256" key="3">
    <source>
        <dbReference type="ARBA" id="ARBA00023163"/>
    </source>
</evidence>
<dbReference type="SUPFAM" id="SSF46785">
    <property type="entry name" value="Winged helix' DNA-binding domain"/>
    <property type="match status" value="1"/>
</dbReference>
<dbReference type="AlphaFoldDB" id="A0A848H2R7"/>
<dbReference type="InterPro" id="IPR036390">
    <property type="entry name" value="WH_DNA-bd_sf"/>
</dbReference>
<dbReference type="InterPro" id="IPR011991">
    <property type="entry name" value="ArsR-like_HTH"/>
</dbReference>
<organism evidence="6 7">
    <name type="scientific">Ramlibacter agri</name>
    <dbReference type="NCBI Taxonomy" id="2728837"/>
    <lineage>
        <taxon>Bacteria</taxon>
        <taxon>Pseudomonadati</taxon>
        <taxon>Pseudomonadota</taxon>
        <taxon>Betaproteobacteria</taxon>
        <taxon>Burkholderiales</taxon>
        <taxon>Comamonadaceae</taxon>
        <taxon>Ramlibacter</taxon>
    </lineage>
</organism>
<dbReference type="SMART" id="SM00346">
    <property type="entry name" value="HTH_ICLR"/>
    <property type="match status" value="1"/>
</dbReference>
<dbReference type="GO" id="GO:0003700">
    <property type="term" value="F:DNA-binding transcription factor activity"/>
    <property type="evidence" value="ECO:0007669"/>
    <property type="project" value="TreeGrafter"/>
</dbReference>
<evidence type="ECO:0000313" key="6">
    <source>
        <dbReference type="EMBL" id="NML44767.1"/>
    </source>
</evidence>